<dbReference type="OrthoDB" id="3036049at2759"/>
<accession>A0A8E2DEY1</accession>
<proteinExistence type="predicted"/>
<sequence length="231" mass="26626">TKWGVLVPGWWRHPHSWRRGISHLPRTLSQHSVVFKDMFTIPQPEVAEKMEGYPVVRLSESSEDLHHVLRLLSATCNPKNPSRFPPSRPSFEMRTLRDQALNELKEVFTDDYPDFIDLDEYLEMAPFKIYARDAITVVNLARVTETPSMLRPALYMYCQLDEELVVGFEKDSRCEIRQDPASRSEKLDLLSAGTPREALLKLDAILGSKSRLESNVTIDTESTQNRRSDRP</sequence>
<feature type="non-terminal residue" evidence="1">
    <location>
        <position position="1"/>
    </location>
</feature>
<protein>
    <submittedName>
        <fullName evidence="1">Uncharacterized protein</fullName>
    </submittedName>
</protein>
<dbReference type="EMBL" id="KV722588">
    <property type="protein sequence ID" value="OCH85375.1"/>
    <property type="molecule type" value="Genomic_DNA"/>
</dbReference>
<name>A0A8E2DEY1_9APHY</name>
<dbReference type="Proteomes" id="UP000250043">
    <property type="component" value="Unassembled WGS sequence"/>
</dbReference>
<organism evidence="1 2">
    <name type="scientific">Obba rivulosa</name>
    <dbReference type="NCBI Taxonomy" id="1052685"/>
    <lineage>
        <taxon>Eukaryota</taxon>
        <taxon>Fungi</taxon>
        <taxon>Dikarya</taxon>
        <taxon>Basidiomycota</taxon>
        <taxon>Agaricomycotina</taxon>
        <taxon>Agaricomycetes</taxon>
        <taxon>Polyporales</taxon>
        <taxon>Gelatoporiaceae</taxon>
        <taxon>Obba</taxon>
    </lineage>
</organism>
<evidence type="ECO:0000313" key="2">
    <source>
        <dbReference type="Proteomes" id="UP000250043"/>
    </source>
</evidence>
<reference evidence="1 2" key="1">
    <citation type="submission" date="2016-07" db="EMBL/GenBank/DDBJ databases">
        <title>Draft genome of the white-rot fungus Obba rivulosa 3A-2.</title>
        <authorList>
            <consortium name="DOE Joint Genome Institute"/>
            <person name="Miettinen O."/>
            <person name="Riley R."/>
            <person name="Acob R."/>
            <person name="Barry K."/>
            <person name="Cullen D."/>
            <person name="De Vries R."/>
            <person name="Hainaut M."/>
            <person name="Hatakka A."/>
            <person name="Henrissat B."/>
            <person name="Hilden K."/>
            <person name="Kuo R."/>
            <person name="Labutti K."/>
            <person name="Lipzen A."/>
            <person name="Makela M.R."/>
            <person name="Sandor L."/>
            <person name="Spatafora J.W."/>
            <person name="Grigoriev I.V."/>
            <person name="Hibbett D.S."/>
        </authorList>
    </citation>
    <scope>NUCLEOTIDE SEQUENCE [LARGE SCALE GENOMIC DNA]</scope>
    <source>
        <strain evidence="1 2">3A-2</strain>
    </source>
</reference>
<dbReference type="AlphaFoldDB" id="A0A8E2DEY1"/>
<gene>
    <name evidence="1" type="ORF">OBBRIDRAFT_859473</name>
</gene>
<keyword evidence="2" id="KW-1185">Reference proteome</keyword>
<evidence type="ECO:0000313" key="1">
    <source>
        <dbReference type="EMBL" id="OCH85375.1"/>
    </source>
</evidence>